<evidence type="ECO:0000313" key="3">
    <source>
        <dbReference type="Proteomes" id="UP000271573"/>
    </source>
</evidence>
<evidence type="ECO:0000313" key="2">
    <source>
        <dbReference type="EMBL" id="BBH16416.1"/>
    </source>
</evidence>
<dbReference type="AlphaFoldDB" id="A0A3G9IDI0"/>
<sequence length="130" mass="13090">MRIEDADPAAALAGSGATCVVQVPPDQVSISPCSVDPTNTCPTATQNPGPPHAIDMSDALLSPLGVGRTVATMVGGGDVAPAGAGTPASPAEHNNTARMRRERFIDSTSGAGRNRDFAILYPAPGQTPAL</sequence>
<dbReference type="Proteomes" id="UP000271573">
    <property type="component" value="Chromosome"/>
</dbReference>
<keyword evidence="3" id="KW-1185">Reference proteome</keyword>
<evidence type="ECO:0000256" key="1">
    <source>
        <dbReference type="SAM" id="MobiDB-lite"/>
    </source>
</evidence>
<reference evidence="2 3" key="1">
    <citation type="submission" date="2018-11" db="EMBL/GenBank/DDBJ databases">
        <title>Complete genome sequence of Nocardioides baekrokdamisoli strain KCTC 39748.</title>
        <authorList>
            <person name="Kang S.W."/>
            <person name="Lee K.C."/>
            <person name="Kim K.K."/>
            <person name="Kim J.S."/>
            <person name="Kim D.S."/>
            <person name="Ko S.H."/>
            <person name="Yang S.H."/>
            <person name="Shin Y.K."/>
            <person name="Lee J.S."/>
        </authorList>
    </citation>
    <scope>NUCLEOTIDE SEQUENCE [LARGE SCALE GENOMIC DNA]</scope>
    <source>
        <strain evidence="2 3">KCTC 39748</strain>
    </source>
</reference>
<dbReference type="KEGG" id="nbe:Back2_07030"/>
<gene>
    <name evidence="2" type="ORF">Back2_07030</name>
</gene>
<accession>A0A3G9IDI0</accession>
<dbReference type="EMBL" id="AP019307">
    <property type="protein sequence ID" value="BBH16416.1"/>
    <property type="molecule type" value="Genomic_DNA"/>
</dbReference>
<feature type="region of interest" description="Disordered" evidence="1">
    <location>
        <begin position="78"/>
        <end position="99"/>
    </location>
</feature>
<proteinExistence type="predicted"/>
<protein>
    <submittedName>
        <fullName evidence="2">Uncharacterized protein</fullName>
    </submittedName>
</protein>
<feature type="compositionally biased region" description="Low complexity" evidence="1">
    <location>
        <begin position="79"/>
        <end position="91"/>
    </location>
</feature>
<name>A0A3G9IDI0_9ACTN</name>
<organism evidence="2 3">
    <name type="scientific">Nocardioides baekrokdamisoli</name>
    <dbReference type="NCBI Taxonomy" id="1804624"/>
    <lineage>
        <taxon>Bacteria</taxon>
        <taxon>Bacillati</taxon>
        <taxon>Actinomycetota</taxon>
        <taxon>Actinomycetes</taxon>
        <taxon>Propionibacteriales</taxon>
        <taxon>Nocardioidaceae</taxon>
        <taxon>Nocardioides</taxon>
    </lineage>
</organism>